<dbReference type="EMBL" id="KB932207">
    <property type="protein sequence ID" value="KCV68826.1"/>
    <property type="molecule type" value="Genomic_DNA"/>
</dbReference>
<dbReference type="eggNOG" id="KOG2340">
    <property type="taxonomic scope" value="Eukaryota"/>
</dbReference>
<keyword evidence="3" id="KW-0539">Nucleus</keyword>
<protein>
    <recommendedName>
        <fullName evidence="9">U3 small nucleolar RNA-associated protein 25</fullName>
    </recommendedName>
</protein>
<feature type="region of interest" description="Disordered" evidence="4">
    <location>
        <begin position="17"/>
        <end position="247"/>
    </location>
</feature>
<dbReference type="GO" id="GO:0019843">
    <property type="term" value="F:rRNA binding"/>
    <property type="evidence" value="ECO:0007669"/>
    <property type="project" value="TreeGrafter"/>
</dbReference>
<reference evidence="7" key="1">
    <citation type="submission" date="2013-04" db="EMBL/GenBank/DDBJ databases">
        <title>The Genome Sequence of Fonticula alba ATCC 38817.</title>
        <authorList>
            <consortium name="The Broad Institute Genomics Platform"/>
            <person name="Russ C."/>
            <person name="Cuomo C."/>
            <person name="Burger G."/>
            <person name="Gray M.W."/>
            <person name="Holland P.W.H."/>
            <person name="King N."/>
            <person name="Lang F.B.F."/>
            <person name="Roger A.J."/>
            <person name="Ruiz-Trillo I."/>
            <person name="Brown M."/>
            <person name="Walker B."/>
            <person name="Young S."/>
            <person name="Zeng Q."/>
            <person name="Gargeya S."/>
            <person name="Fitzgerald M."/>
            <person name="Haas B."/>
            <person name="Abouelleil A."/>
            <person name="Allen A.W."/>
            <person name="Alvarado L."/>
            <person name="Arachchi H.M."/>
            <person name="Berlin A.M."/>
            <person name="Chapman S.B."/>
            <person name="Gainer-Dewar J."/>
            <person name="Goldberg J."/>
            <person name="Griggs A."/>
            <person name="Gujja S."/>
            <person name="Hansen M."/>
            <person name="Howarth C."/>
            <person name="Imamovic A."/>
            <person name="Ireland A."/>
            <person name="Larimer J."/>
            <person name="McCowan C."/>
            <person name="Murphy C."/>
            <person name="Pearson M."/>
            <person name="Poon T.W."/>
            <person name="Priest M."/>
            <person name="Roberts A."/>
            <person name="Saif S."/>
            <person name="Shea T."/>
            <person name="Sisk P."/>
            <person name="Sykes S."/>
            <person name="Wortman J."/>
            <person name="Nusbaum C."/>
            <person name="Birren B."/>
        </authorList>
    </citation>
    <scope>NUCLEOTIDE SEQUENCE [LARGE SCALE GENOMIC DNA]</scope>
    <source>
        <strain evidence="7">ATCC 38817</strain>
    </source>
</reference>
<dbReference type="SUPFAM" id="SSF52540">
    <property type="entry name" value="P-loop containing nucleoside triphosphate hydrolases"/>
    <property type="match status" value="1"/>
</dbReference>
<feature type="compositionally biased region" description="Low complexity" evidence="4">
    <location>
        <begin position="17"/>
        <end position="33"/>
    </location>
</feature>
<evidence type="ECO:0000259" key="5">
    <source>
        <dbReference type="Pfam" id="PF06862"/>
    </source>
</evidence>
<dbReference type="RefSeq" id="XP_009496397.1">
    <property type="nucleotide sequence ID" value="XM_009498122.1"/>
</dbReference>
<dbReference type="Pfam" id="PF06862">
    <property type="entry name" value="Utp25_C"/>
    <property type="match status" value="1"/>
</dbReference>
<evidence type="ECO:0000259" key="6">
    <source>
        <dbReference type="Pfam" id="PF22916"/>
    </source>
</evidence>
<dbReference type="Pfam" id="PF22916">
    <property type="entry name" value="UTP25_NTPase-like"/>
    <property type="match status" value="1"/>
</dbReference>
<keyword evidence="8" id="KW-1185">Reference proteome</keyword>
<feature type="domain" description="UTP25 NTP hydrolase-like" evidence="6">
    <location>
        <begin position="373"/>
        <end position="641"/>
    </location>
</feature>
<sequence>MSALKRKRTSGIGSIAGRAAAAAAAAGGTASSGNKRRLTREEREELAEFGEILPVPGGADSTPGSGDRPVRVLDFSAEAEHSAKRGRSDALDAGDEDLDWSTPDQFSSLLRSARKASSTKTGRRSILASAALSKRATTVAAPSDTADISAGRAPMDSPQSRDSGLGVVTQRPGAKLRQLSESRRSTAATAGAATSATADDGEHLDIEGDRSQATSAADVSSDEDADDVVVGSDDDADADETDSEDEDELNWFELHFGESVSEEIPDSVEMIRSLEAAGTRWPCTQLPAVPQLADDQPSYTSLLGNVAVSDLLEAPETEQLLGDLIVDPAVPAPLSQLGYSKRMEDAWLEKAYSDASDGCLPLHRSLLAIMAQYRDLLFDGMPAAGPDALATRQAVSLHAVHHVLRAQRAILRHNQMLAQPGAPSDLDCRDQGFTRPRVLVVTPLRSTALVWLDTLMGLVPGQMRRQVLNRKATRRGYLAPELSSREKALYQRKPADWRDIFGGNNDDCFRLGIKLNRSSVALGADEYESDIIIASPLGIRLLTGTEGEKKRNYDFLSSVEMVVVDQANTIAMQNWDHLLSLFEHLNLQPREARDTDFSRIKNWVLDGHSKYLRQNIFLSSFLFPELNALFSRYSLNHSGRVRATQPVPRGTIGRVIAPVQQVFHRVRVKSLSGLDDERFGFLEDVILAPMLHKHRRILLVVPSYLEFVRVRRMLKERSISFVAAHEYQSSGENSRARSFFRDGRAELLVYTERLHFYRRLNIIGAKHLVFYAPPTNGQFYPELVNILLNPIPADTAGGPAGRATGGSDDEDGAGSRRAPTATLDNDGDRTCSLIFCQPFDALALARIVGEGRARKMLTGEQDAFMFS</sequence>
<evidence type="ECO:0000256" key="2">
    <source>
        <dbReference type="ARBA" id="ARBA00009223"/>
    </source>
</evidence>
<dbReference type="GO" id="GO:0032040">
    <property type="term" value="C:small-subunit processome"/>
    <property type="evidence" value="ECO:0007669"/>
    <property type="project" value="TreeGrafter"/>
</dbReference>
<dbReference type="GO" id="GO:0000462">
    <property type="term" value="P:maturation of SSU-rRNA from tricistronic rRNA transcript (SSU-rRNA, 5.8S rRNA, LSU-rRNA)"/>
    <property type="evidence" value="ECO:0007669"/>
    <property type="project" value="TreeGrafter"/>
</dbReference>
<dbReference type="InterPro" id="IPR053940">
    <property type="entry name" value="UTP25_NTPase-like"/>
</dbReference>
<evidence type="ECO:0000256" key="1">
    <source>
        <dbReference type="ARBA" id="ARBA00004604"/>
    </source>
</evidence>
<gene>
    <name evidence="7" type="ORF">H696_04243</name>
</gene>
<feature type="region of interest" description="Disordered" evidence="4">
    <location>
        <begin position="797"/>
        <end position="823"/>
    </location>
</feature>
<accession>A0A058Z3W1</accession>
<evidence type="ECO:0000313" key="7">
    <source>
        <dbReference type="EMBL" id="KCV68826.1"/>
    </source>
</evidence>
<dbReference type="OrthoDB" id="10264378at2759"/>
<dbReference type="AlphaFoldDB" id="A0A058Z3W1"/>
<dbReference type="InterPro" id="IPR027417">
    <property type="entry name" value="P-loop_NTPase"/>
</dbReference>
<dbReference type="InterPro" id="IPR053939">
    <property type="entry name" value="UTP25_C"/>
</dbReference>
<feature type="compositionally biased region" description="Low complexity" evidence="4">
    <location>
        <begin position="107"/>
        <end position="118"/>
    </location>
</feature>
<evidence type="ECO:0000256" key="4">
    <source>
        <dbReference type="SAM" id="MobiDB-lite"/>
    </source>
</evidence>
<dbReference type="GeneID" id="20528968"/>
<evidence type="ECO:0008006" key="9">
    <source>
        <dbReference type="Google" id="ProtNLM"/>
    </source>
</evidence>
<dbReference type="PANTHER" id="PTHR12933:SF0">
    <property type="entry name" value="U3 SMALL NUCLEOLAR RNA-ASSOCIATED PROTEIN 25 HOMOLOG"/>
    <property type="match status" value="1"/>
</dbReference>
<evidence type="ECO:0000313" key="8">
    <source>
        <dbReference type="Proteomes" id="UP000030693"/>
    </source>
</evidence>
<dbReference type="PANTHER" id="PTHR12933">
    <property type="entry name" value="ORF PROTEIN-RELATED"/>
    <property type="match status" value="1"/>
</dbReference>
<feature type="compositionally biased region" description="Basic and acidic residues" evidence="4">
    <location>
        <begin position="200"/>
        <end position="210"/>
    </location>
</feature>
<dbReference type="GO" id="GO:0034511">
    <property type="term" value="F:U3 snoRNA binding"/>
    <property type="evidence" value="ECO:0007669"/>
    <property type="project" value="InterPro"/>
</dbReference>
<comment type="subcellular location">
    <subcellularLocation>
        <location evidence="1">Nucleus</location>
        <location evidence="1">Nucleolus</location>
    </subcellularLocation>
</comment>
<name>A0A058Z3W1_FONAL</name>
<feature type="domain" description="UTP25 C-terminal" evidence="5">
    <location>
        <begin position="652"/>
        <end position="866"/>
    </location>
</feature>
<dbReference type="Proteomes" id="UP000030693">
    <property type="component" value="Unassembled WGS sequence"/>
</dbReference>
<proteinExistence type="inferred from homology"/>
<feature type="compositionally biased region" description="Basic and acidic residues" evidence="4">
    <location>
        <begin position="78"/>
        <end position="90"/>
    </location>
</feature>
<organism evidence="7">
    <name type="scientific">Fonticula alba</name>
    <name type="common">Slime mold</name>
    <dbReference type="NCBI Taxonomy" id="691883"/>
    <lineage>
        <taxon>Eukaryota</taxon>
        <taxon>Rotosphaerida</taxon>
        <taxon>Fonticulaceae</taxon>
        <taxon>Fonticula</taxon>
    </lineage>
</organism>
<evidence type="ECO:0000256" key="3">
    <source>
        <dbReference type="ARBA" id="ARBA00023242"/>
    </source>
</evidence>
<feature type="compositionally biased region" description="Low complexity" evidence="4">
    <location>
        <begin position="185"/>
        <end position="198"/>
    </location>
</feature>
<feature type="compositionally biased region" description="Acidic residues" evidence="4">
    <location>
        <begin position="220"/>
        <end position="247"/>
    </location>
</feature>
<comment type="similarity">
    <text evidence="2">Belongs to the UTP25 family.</text>
</comment>
<dbReference type="STRING" id="691883.A0A058Z3W1"/>
<dbReference type="InterPro" id="IPR010678">
    <property type="entry name" value="UTP25"/>
</dbReference>